<gene>
    <name evidence="3" type="ORF">BOTBODRAFT_34594</name>
</gene>
<evidence type="ECO:0000313" key="3">
    <source>
        <dbReference type="EMBL" id="KDQ12307.1"/>
    </source>
</evidence>
<evidence type="ECO:0008006" key="5">
    <source>
        <dbReference type="Google" id="ProtNLM"/>
    </source>
</evidence>
<reference evidence="4" key="1">
    <citation type="journal article" date="2014" name="Proc. Natl. Acad. Sci. U.S.A.">
        <title>Extensive sampling of basidiomycete genomes demonstrates inadequacy of the white-rot/brown-rot paradigm for wood decay fungi.</title>
        <authorList>
            <person name="Riley R."/>
            <person name="Salamov A.A."/>
            <person name="Brown D.W."/>
            <person name="Nagy L.G."/>
            <person name="Floudas D."/>
            <person name="Held B.W."/>
            <person name="Levasseur A."/>
            <person name="Lombard V."/>
            <person name="Morin E."/>
            <person name="Otillar R."/>
            <person name="Lindquist E.A."/>
            <person name="Sun H."/>
            <person name="LaButti K.M."/>
            <person name="Schmutz J."/>
            <person name="Jabbour D."/>
            <person name="Luo H."/>
            <person name="Baker S.E."/>
            <person name="Pisabarro A.G."/>
            <person name="Walton J.D."/>
            <person name="Blanchette R.A."/>
            <person name="Henrissat B."/>
            <person name="Martin F."/>
            <person name="Cullen D."/>
            <person name="Hibbett D.S."/>
            <person name="Grigoriev I.V."/>
        </authorList>
    </citation>
    <scope>NUCLEOTIDE SEQUENCE [LARGE SCALE GENOMIC DNA]</scope>
    <source>
        <strain evidence="4">FD-172 SS1</strain>
    </source>
</reference>
<feature type="compositionally biased region" description="Low complexity" evidence="2">
    <location>
        <begin position="82"/>
        <end position="101"/>
    </location>
</feature>
<dbReference type="HOGENOM" id="CLU_012572_1_0_1"/>
<feature type="region of interest" description="Disordered" evidence="2">
    <location>
        <begin position="71"/>
        <end position="104"/>
    </location>
</feature>
<evidence type="ECO:0000256" key="2">
    <source>
        <dbReference type="SAM" id="MobiDB-lite"/>
    </source>
</evidence>
<evidence type="ECO:0000313" key="4">
    <source>
        <dbReference type="Proteomes" id="UP000027195"/>
    </source>
</evidence>
<dbReference type="STRING" id="930990.A0A067MKE0"/>
<dbReference type="FunCoup" id="A0A067MKE0">
    <property type="interactions" value="4"/>
</dbReference>
<feature type="compositionally biased region" description="Low complexity" evidence="2">
    <location>
        <begin position="355"/>
        <end position="391"/>
    </location>
</feature>
<dbReference type="CDD" id="cd24139">
    <property type="entry name" value="SIP5-like"/>
    <property type="match status" value="1"/>
</dbReference>
<dbReference type="PANTHER" id="PTHR31315">
    <property type="entry name" value="PROTEIN SIP5"/>
    <property type="match status" value="1"/>
</dbReference>
<feature type="region of interest" description="Disordered" evidence="2">
    <location>
        <begin position="1"/>
        <end position="31"/>
    </location>
</feature>
<evidence type="ECO:0000256" key="1">
    <source>
        <dbReference type="ARBA" id="ARBA00010402"/>
    </source>
</evidence>
<feature type="region of interest" description="Disordered" evidence="2">
    <location>
        <begin position="280"/>
        <end position="323"/>
    </location>
</feature>
<feature type="compositionally biased region" description="Polar residues" evidence="2">
    <location>
        <begin position="398"/>
        <end position="422"/>
    </location>
</feature>
<dbReference type="AlphaFoldDB" id="A0A067MKE0"/>
<keyword evidence="4" id="KW-1185">Reference proteome</keyword>
<protein>
    <recommendedName>
        <fullName evidence="5">RING-type domain-containing protein</fullName>
    </recommendedName>
</protein>
<feature type="region of interest" description="Disordered" evidence="2">
    <location>
        <begin position="188"/>
        <end position="228"/>
    </location>
</feature>
<dbReference type="Proteomes" id="UP000027195">
    <property type="component" value="Unassembled WGS sequence"/>
</dbReference>
<feature type="compositionally biased region" description="Polar residues" evidence="2">
    <location>
        <begin position="204"/>
        <end position="220"/>
    </location>
</feature>
<accession>A0A067MKE0</accession>
<feature type="region of interest" description="Disordered" evidence="2">
    <location>
        <begin position="347"/>
        <end position="485"/>
    </location>
</feature>
<name>A0A067MKE0_BOTB1</name>
<feature type="compositionally biased region" description="Low complexity" evidence="2">
    <location>
        <begin position="442"/>
        <end position="454"/>
    </location>
</feature>
<comment type="similarity">
    <text evidence="1">Belongs to the SIP5 family.</text>
</comment>
<dbReference type="EMBL" id="KL198051">
    <property type="protein sequence ID" value="KDQ12307.1"/>
    <property type="molecule type" value="Genomic_DNA"/>
</dbReference>
<dbReference type="PANTHER" id="PTHR31315:SF1">
    <property type="entry name" value="PROTEIN SIP5"/>
    <property type="match status" value="1"/>
</dbReference>
<dbReference type="OrthoDB" id="21471at2759"/>
<dbReference type="InParanoid" id="A0A067MKE0"/>
<dbReference type="InterPro" id="IPR039301">
    <property type="entry name" value="Sip5/DA2"/>
</dbReference>
<organism evidence="3 4">
    <name type="scientific">Botryobasidium botryosum (strain FD-172 SS1)</name>
    <dbReference type="NCBI Taxonomy" id="930990"/>
    <lineage>
        <taxon>Eukaryota</taxon>
        <taxon>Fungi</taxon>
        <taxon>Dikarya</taxon>
        <taxon>Basidiomycota</taxon>
        <taxon>Agaricomycotina</taxon>
        <taxon>Agaricomycetes</taxon>
        <taxon>Cantharellales</taxon>
        <taxon>Botryobasidiaceae</taxon>
        <taxon>Botryobasidium</taxon>
    </lineage>
</organism>
<proteinExistence type="inferred from homology"/>
<sequence>MGNTSSSSRDRHDDSVDLGALTPQGIYTGPQDWNQSVVAQLIIDRKLAPFYRPLEDYEEDWDDDRILAARKGEPQPASDGNTTPPHHSSPRSASKSSARPATTRDRINEAQLYYKAVECPICFLYYPRNINRSRCCDQEICTECFVQIKRADPTPTNLVSEPASCPYCVEPNFGIFYTPPSWRVGIGSDQAASHHGPRPDLNRLGSSGTSTDVQGPSGSQKARRKSMSHTNFAVVTVDQIRPDWEDKLNAMKAVAARRANRRIIMRQVGDRLIPVGITSGRIAQPVDGGGGSGEGTPPEGGRRSRRHRDNNGAASEFTNMYGIGMPGQDLEELMLMEAMRLSLLEHEAQQRRQQQEQQGSASNSNNAESNNSRPPSGSSSLPSSFISSSSSPPAPTLVATSANGPPTGTSPGNTAQPRSLTPTLPGGLRDTLPPLPHENGNTSLSTPTTSSIPLHSASSTTESLDHSPSLPRIVLPEGNGAETST</sequence>
<dbReference type="GO" id="GO:0005737">
    <property type="term" value="C:cytoplasm"/>
    <property type="evidence" value="ECO:0007669"/>
    <property type="project" value="TreeGrafter"/>
</dbReference>